<evidence type="ECO:0000313" key="10">
    <source>
        <dbReference type="Proteomes" id="UP001146793"/>
    </source>
</evidence>
<dbReference type="EMBL" id="JANTQA010000008">
    <property type="protein sequence ID" value="KAJ3452775.1"/>
    <property type="molecule type" value="Genomic_DNA"/>
</dbReference>
<feature type="transmembrane region" description="Helical" evidence="8">
    <location>
        <begin position="185"/>
        <end position="208"/>
    </location>
</feature>
<feature type="transmembrane region" description="Helical" evidence="8">
    <location>
        <begin position="344"/>
        <end position="363"/>
    </location>
</feature>
<evidence type="ECO:0000256" key="1">
    <source>
        <dbReference type="ARBA" id="ARBA00004141"/>
    </source>
</evidence>
<dbReference type="Proteomes" id="UP001146793">
    <property type="component" value="Unassembled WGS sequence"/>
</dbReference>
<feature type="region of interest" description="Disordered" evidence="7">
    <location>
        <begin position="1"/>
        <end position="64"/>
    </location>
</feature>
<feature type="transmembrane region" description="Helical" evidence="8">
    <location>
        <begin position="68"/>
        <end position="88"/>
    </location>
</feature>
<dbReference type="SUPFAM" id="SSF103481">
    <property type="entry name" value="Multidrug resistance efflux transporter EmrE"/>
    <property type="match status" value="1"/>
</dbReference>
<dbReference type="InterPro" id="IPR052221">
    <property type="entry name" value="SLC35F_Transporter"/>
</dbReference>
<feature type="transmembrane region" description="Helical" evidence="8">
    <location>
        <begin position="108"/>
        <end position="126"/>
    </location>
</feature>
<keyword evidence="3" id="KW-0813">Transport</keyword>
<feature type="compositionally biased region" description="Basic and acidic residues" evidence="7">
    <location>
        <begin position="43"/>
        <end position="61"/>
    </location>
</feature>
<gene>
    <name evidence="9" type="ORF">M0812_04550</name>
</gene>
<evidence type="ECO:0000256" key="3">
    <source>
        <dbReference type="ARBA" id="ARBA00022448"/>
    </source>
</evidence>
<dbReference type="PANTHER" id="PTHR14233">
    <property type="entry name" value="DUF914-RELATED"/>
    <property type="match status" value="1"/>
</dbReference>
<feature type="transmembrane region" description="Helical" evidence="8">
    <location>
        <begin position="159"/>
        <end position="178"/>
    </location>
</feature>
<feature type="transmembrane region" description="Helical" evidence="8">
    <location>
        <begin position="318"/>
        <end position="338"/>
    </location>
</feature>
<organism evidence="9 10">
    <name type="scientific">Anaeramoeba flamelloides</name>
    <dbReference type="NCBI Taxonomy" id="1746091"/>
    <lineage>
        <taxon>Eukaryota</taxon>
        <taxon>Metamonada</taxon>
        <taxon>Anaeramoebidae</taxon>
        <taxon>Anaeramoeba</taxon>
    </lineage>
</organism>
<dbReference type="PANTHER" id="PTHR14233:SF4">
    <property type="entry name" value="SOLUTE CARRIER FAMILY 35 MEMBER F2"/>
    <property type="match status" value="1"/>
</dbReference>
<keyword evidence="4 8" id="KW-0812">Transmembrane</keyword>
<evidence type="ECO:0000256" key="2">
    <source>
        <dbReference type="ARBA" id="ARBA00007863"/>
    </source>
</evidence>
<evidence type="ECO:0000313" key="9">
    <source>
        <dbReference type="EMBL" id="KAJ3452775.1"/>
    </source>
</evidence>
<accession>A0AAV8AIK7</accession>
<feature type="transmembrane region" description="Helical" evidence="8">
    <location>
        <begin position="252"/>
        <end position="275"/>
    </location>
</feature>
<comment type="subcellular location">
    <subcellularLocation>
        <location evidence="1">Membrane</location>
        <topology evidence="1">Multi-pass membrane protein</topology>
    </subcellularLocation>
</comment>
<feature type="transmembrane region" description="Helical" evidence="8">
    <location>
        <begin position="133"/>
        <end position="153"/>
    </location>
</feature>
<dbReference type="InterPro" id="IPR037185">
    <property type="entry name" value="EmrE-like"/>
</dbReference>
<feature type="transmembrane region" description="Helical" evidence="8">
    <location>
        <begin position="220"/>
        <end position="240"/>
    </location>
</feature>
<dbReference type="GO" id="GO:0016020">
    <property type="term" value="C:membrane"/>
    <property type="evidence" value="ECO:0007669"/>
    <property type="project" value="UniProtKB-SubCell"/>
</dbReference>
<dbReference type="AlphaFoldDB" id="A0AAV8AIK7"/>
<evidence type="ECO:0000256" key="4">
    <source>
        <dbReference type="ARBA" id="ARBA00022692"/>
    </source>
</evidence>
<sequence length="386" mass="43905">MSDLESHSINKQLGNEIDPEKFANSESSHSESSSEMPSESNTDLEKKPLTKKLKNENEPLKSPKNSPLSFLGLILLGQFLSLMVSVTGISNQMLFEKYSTTLPTTENLLNYFLLFLVYGIKELYLARKNKTKIPILLYALVGIVDTIGNFLFVKAYQKTTLISIMLLNCMGTPTIMLLSRTILKVRYYLAHFIAVFFSIAGSMILIIVDSRSNNSGKQDHKIYGDLLCVCGTVFYAISNVTQEYIIKKYNSLQQFLGMVGLFGSICCSFILLVFQRNEFTSWKNHNSGFYICIVAYTLSMFFLYSFIPLLIKKSSAAFLSFSLITSNFYSLIVAVILFKTQLQNIYFLSFVLIICGLIIFQFPQKWITKINFKKKICFLLVPNRSH</sequence>
<dbReference type="GO" id="GO:0022857">
    <property type="term" value="F:transmembrane transporter activity"/>
    <property type="evidence" value="ECO:0007669"/>
    <property type="project" value="InterPro"/>
</dbReference>
<evidence type="ECO:0000256" key="5">
    <source>
        <dbReference type="ARBA" id="ARBA00022989"/>
    </source>
</evidence>
<name>A0AAV8AIK7_9EUKA</name>
<dbReference type="InterPro" id="IPR009262">
    <property type="entry name" value="SLC35_F1/F2/F6"/>
</dbReference>
<feature type="compositionally biased region" description="Low complexity" evidence="7">
    <location>
        <begin position="25"/>
        <end position="40"/>
    </location>
</feature>
<evidence type="ECO:0000256" key="7">
    <source>
        <dbReference type="SAM" id="MobiDB-lite"/>
    </source>
</evidence>
<evidence type="ECO:0000256" key="6">
    <source>
        <dbReference type="ARBA" id="ARBA00023136"/>
    </source>
</evidence>
<comment type="caution">
    <text evidence="9">The sequence shown here is derived from an EMBL/GenBank/DDBJ whole genome shotgun (WGS) entry which is preliminary data.</text>
</comment>
<dbReference type="Pfam" id="PF06027">
    <property type="entry name" value="SLC35F"/>
    <property type="match status" value="1"/>
</dbReference>
<evidence type="ECO:0000256" key="8">
    <source>
        <dbReference type="SAM" id="Phobius"/>
    </source>
</evidence>
<reference evidence="9" key="1">
    <citation type="submission" date="2022-08" db="EMBL/GenBank/DDBJ databases">
        <title>Novel sulphate-reducing endosymbionts in the free-living metamonad Anaeramoeba.</title>
        <authorList>
            <person name="Jerlstrom-Hultqvist J."/>
            <person name="Cepicka I."/>
            <person name="Gallot-Lavallee L."/>
            <person name="Salas-Leiva D."/>
            <person name="Curtis B.A."/>
            <person name="Zahonova K."/>
            <person name="Pipaliya S."/>
            <person name="Dacks J."/>
            <person name="Roger A.J."/>
        </authorList>
    </citation>
    <scope>NUCLEOTIDE SEQUENCE</scope>
    <source>
        <strain evidence="9">Busselton2</strain>
    </source>
</reference>
<proteinExistence type="inferred from homology"/>
<protein>
    <submittedName>
        <fullName evidence="9">Anthocyanin-related membrane protein 2-related</fullName>
    </submittedName>
</protein>
<keyword evidence="6 8" id="KW-0472">Membrane</keyword>
<feature type="transmembrane region" description="Helical" evidence="8">
    <location>
        <begin position="287"/>
        <end position="311"/>
    </location>
</feature>
<keyword evidence="5 8" id="KW-1133">Transmembrane helix</keyword>
<comment type="similarity">
    <text evidence="2">Belongs to the SLC35F solute transporter family.</text>
</comment>